<evidence type="ECO:0000259" key="2">
    <source>
        <dbReference type="Pfam" id="PF02698"/>
    </source>
</evidence>
<gene>
    <name evidence="3" type="ORF">HY912_17455</name>
</gene>
<feature type="transmembrane region" description="Helical" evidence="1">
    <location>
        <begin position="41"/>
        <end position="65"/>
    </location>
</feature>
<keyword evidence="1" id="KW-1133">Transmembrane helix</keyword>
<reference evidence="3" key="1">
    <citation type="submission" date="2020-07" db="EMBL/GenBank/DDBJ databases">
        <title>Huge and variable diversity of episymbiotic CPR bacteria and DPANN archaea in groundwater ecosystems.</title>
        <authorList>
            <person name="He C.Y."/>
            <person name="Keren R."/>
            <person name="Whittaker M."/>
            <person name="Farag I.F."/>
            <person name="Doudna J."/>
            <person name="Cate J.H.D."/>
            <person name="Banfield J.F."/>
        </authorList>
    </citation>
    <scope>NUCLEOTIDE SEQUENCE</scope>
    <source>
        <strain evidence="3">NC_groundwater_1664_Pr3_B-0.1um_52_9</strain>
    </source>
</reference>
<sequence length="238" mass="26774">MDWDLFYFKKLVSQIFYPKYLAMILLFLGFLWVFRTKQVAGLFLISAGALSLLVAALPMTGFLLIRPLEIRAGPVPDRQDIIRQNVGSVVVLQDFAEAVEVWKSIPGSRLVISSGDCGTKLVDAARQSGLPDNLIYWDTQARDTHEQAERLKSVVGKERFALITWAGHMPRALLTFKRLHLNPVPVPMAFAKRPESWAAAFWPDGNGLLLTQRAIHEYVGILWLLVRDRLAALDKSGM</sequence>
<keyword evidence="1" id="KW-0812">Transmembrane</keyword>
<comment type="caution">
    <text evidence="3">The sequence shown here is derived from an EMBL/GenBank/DDBJ whole genome shotgun (WGS) entry which is preliminary data.</text>
</comment>
<evidence type="ECO:0000256" key="1">
    <source>
        <dbReference type="SAM" id="Phobius"/>
    </source>
</evidence>
<evidence type="ECO:0000313" key="4">
    <source>
        <dbReference type="Proteomes" id="UP000807825"/>
    </source>
</evidence>
<organism evidence="3 4">
    <name type="scientific">Desulfomonile tiedjei</name>
    <dbReference type="NCBI Taxonomy" id="2358"/>
    <lineage>
        <taxon>Bacteria</taxon>
        <taxon>Pseudomonadati</taxon>
        <taxon>Thermodesulfobacteriota</taxon>
        <taxon>Desulfomonilia</taxon>
        <taxon>Desulfomonilales</taxon>
        <taxon>Desulfomonilaceae</taxon>
        <taxon>Desulfomonile</taxon>
    </lineage>
</organism>
<evidence type="ECO:0000313" key="3">
    <source>
        <dbReference type="EMBL" id="MBI5251278.1"/>
    </source>
</evidence>
<accession>A0A9D6Z1N8</accession>
<keyword evidence="1" id="KW-0472">Membrane</keyword>
<feature type="transmembrane region" description="Helical" evidence="1">
    <location>
        <begin position="15"/>
        <end position="34"/>
    </location>
</feature>
<proteinExistence type="predicted"/>
<dbReference type="Pfam" id="PF02698">
    <property type="entry name" value="DUF218"/>
    <property type="match status" value="1"/>
</dbReference>
<name>A0A9D6Z1N8_9BACT</name>
<dbReference type="InterPro" id="IPR003848">
    <property type="entry name" value="DUF218"/>
</dbReference>
<dbReference type="EMBL" id="JACRDE010000455">
    <property type="protein sequence ID" value="MBI5251278.1"/>
    <property type="molecule type" value="Genomic_DNA"/>
</dbReference>
<dbReference type="CDD" id="cd06259">
    <property type="entry name" value="YdcF-like"/>
    <property type="match status" value="1"/>
</dbReference>
<dbReference type="AlphaFoldDB" id="A0A9D6Z1N8"/>
<protein>
    <submittedName>
        <fullName evidence="3">YdcF family protein</fullName>
    </submittedName>
</protein>
<feature type="domain" description="DUF218" evidence="2">
    <location>
        <begin position="97"/>
        <end position="220"/>
    </location>
</feature>
<dbReference type="Proteomes" id="UP000807825">
    <property type="component" value="Unassembled WGS sequence"/>
</dbReference>